<dbReference type="InterPro" id="IPR004622">
    <property type="entry name" value="DNA_pol_HolB"/>
</dbReference>
<keyword evidence="2" id="KW-0239">DNA-directed DNA polymerase</keyword>
<dbReference type="GO" id="GO:0003887">
    <property type="term" value="F:DNA-directed DNA polymerase activity"/>
    <property type="evidence" value="ECO:0007669"/>
    <property type="project" value="UniProtKB-KW"/>
</dbReference>
<dbReference type="InterPro" id="IPR050238">
    <property type="entry name" value="DNA_Rep/Repair_Clamp_Loader"/>
</dbReference>
<dbReference type="OrthoDB" id="9811073at2"/>
<evidence type="ECO:0000313" key="4">
    <source>
        <dbReference type="EMBL" id="OUL58821.1"/>
    </source>
</evidence>
<keyword evidence="2" id="KW-0808">Transferase</keyword>
<protein>
    <recommendedName>
        <fullName evidence="1">DNA-directed DNA polymerase</fullName>
        <ecNumber evidence="1">2.7.7.7</ecNumber>
    </recommendedName>
</protein>
<name>A0A244CT93_PSEDV</name>
<keyword evidence="2" id="KW-0548">Nucleotidyltransferase</keyword>
<gene>
    <name evidence="4" type="ORF">B1199_00610</name>
</gene>
<evidence type="ECO:0000313" key="5">
    <source>
        <dbReference type="Proteomes" id="UP000194841"/>
    </source>
</evidence>
<organism evidence="4 5">
    <name type="scientific">Pseudoalteromonas ulvae</name>
    <dbReference type="NCBI Taxonomy" id="107327"/>
    <lineage>
        <taxon>Bacteria</taxon>
        <taxon>Pseudomonadati</taxon>
        <taxon>Pseudomonadota</taxon>
        <taxon>Gammaproteobacteria</taxon>
        <taxon>Alteromonadales</taxon>
        <taxon>Pseudoalteromonadaceae</taxon>
        <taxon>Pseudoalteromonas</taxon>
    </lineage>
</organism>
<dbReference type="Pfam" id="PF13177">
    <property type="entry name" value="DNA_pol3_delta2"/>
    <property type="match status" value="1"/>
</dbReference>
<evidence type="ECO:0000256" key="2">
    <source>
        <dbReference type="ARBA" id="ARBA00022932"/>
    </source>
</evidence>
<dbReference type="InterPro" id="IPR027417">
    <property type="entry name" value="P-loop_NTPase"/>
</dbReference>
<reference evidence="4 5" key="1">
    <citation type="submission" date="2017-02" db="EMBL/GenBank/DDBJ databases">
        <title>Pseudoalteromonas ulvae TC14 Genome.</title>
        <authorList>
            <person name="Molmeret M."/>
        </authorList>
    </citation>
    <scope>NUCLEOTIDE SEQUENCE [LARGE SCALE GENOMIC DNA]</scope>
    <source>
        <strain evidence="4">TC14</strain>
    </source>
</reference>
<evidence type="ECO:0000256" key="1">
    <source>
        <dbReference type="ARBA" id="ARBA00012417"/>
    </source>
</evidence>
<comment type="catalytic activity">
    <reaction evidence="3">
        <text>DNA(n) + a 2'-deoxyribonucleoside 5'-triphosphate = DNA(n+1) + diphosphate</text>
        <dbReference type="Rhea" id="RHEA:22508"/>
        <dbReference type="Rhea" id="RHEA-COMP:17339"/>
        <dbReference type="Rhea" id="RHEA-COMP:17340"/>
        <dbReference type="ChEBI" id="CHEBI:33019"/>
        <dbReference type="ChEBI" id="CHEBI:61560"/>
        <dbReference type="ChEBI" id="CHEBI:173112"/>
        <dbReference type="EC" id="2.7.7.7"/>
    </reaction>
</comment>
<dbReference type="Gene3D" id="3.40.50.300">
    <property type="entry name" value="P-loop containing nucleotide triphosphate hydrolases"/>
    <property type="match status" value="1"/>
</dbReference>
<dbReference type="Proteomes" id="UP000194841">
    <property type="component" value="Unassembled WGS sequence"/>
</dbReference>
<dbReference type="PANTHER" id="PTHR11669">
    <property type="entry name" value="REPLICATION FACTOR C / DNA POLYMERASE III GAMMA-TAU SUBUNIT"/>
    <property type="match status" value="1"/>
</dbReference>
<keyword evidence="5" id="KW-1185">Reference proteome</keyword>
<dbReference type="PANTHER" id="PTHR11669:SF8">
    <property type="entry name" value="DNA POLYMERASE III SUBUNIT DELTA"/>
    <property type="match status" value="1"/>
</dbReference>
<comment type="caution">
    <text evidence="4">The sequence shown here is derived from an EMBL/GenBank/DDBJ whole genome shotgun (WGS) entry which is preliminary data.</text>
</comment>
<evidence type="ECO:0000256" key="3">
    <source>
        <dbReference type="ARBA" id="ARBA00049244"/>
    </source>
</evidence>
<dbReference type="AlphaFoldDB" id="A0A244CT93"/>
<dbReference type="RefSeq" id="WP_086742200.1">
    <property type="nucleotide sequence ID" value="NZ_MWPV01000001.1"/>
</dbReference>
<dbReference type="GO" id="GO:0008408">
    <property type="term" value="F:3'-5' exonuclease activity"/>
    <property type="evidence" value="ECO:0007669"/>
    <property type="project" value="InterPro"/>
</dbReference>
<dbReference type="EC" id="2.7.7.7" evidence="1"/>
<proteinExistence type="predicted"/>
<dbReference type="NCBIfam" id="TIGR00678">
    <property type="entry name" value="holB"/>
    <property type="match status" value="1"/>
</dbReference>
<dbReference type="GO" id="GO:0009360">
    <property type="term" value="C:DNA polymerase III complex"/>
    <property type="evidence" value="ECO:0007669"/>
    <property type="project" value="TreeGrafter"/>
</dbReference>
<accession>A0A244CT93</accession>
<sequence>MLYPWLHAAHQQISDSFYQQRLHHALLLQGPAGVGKQAFAQTLADALLCVSPVNLTACGQCKSCHLLAAHSHPDSLQLGEDGSTIGVDEVRNIANFCQSSAGQNGHKVVVVYNAQNMTVAAANALLKTLEEPAKNRFLLLVCADTARLPATILSRCAHVQLHAGDQVQVNHWLSSLNFQLETQVWHQFFTHQPLLLLKWQENNELAAINQLYQLTQQIKNGVEPQLLVDILQQKSDYIAVFSIFISEMIKQSLIHQQIEFQVYQTCMQHLSQYQQAVDNVSGINLPLQVSELVFSLGQQLKS</sequence>
<dbReference type="SUPFAM" id="SSF52540">
    <property type="entry name" value="P-loop containing nucleoside triphosphate hydrolases"/>
    <property type="match status" value="1"/>
</dbReference>
<dbReference type="GO" id="GO:0006261">
    <property type="term" value="P:DNA-templated DNA replication"/>
    <property type="evidence" value="ECO:0007669"/>
    <property type="project" value="TreeGrafter"/>
</dbReference>
<dbReference type="EMBL" id="MWPV01000001">
    <property type="protein sequence ID" value="OUL58821.1"/>
    <property type="molecule type" value="Genomic_DNA"/>
</dbReference>